<dbReference type="RefSeq" id="XP_002173359.1">
    <property type="nucleotide sequence ID" value="XM_002173323.2"/>
</dbReference>
<evidence type="ECO:0000259" key="3">
    <source>
        <dbReference type="PROSITE" id="PS50075"/>
    </source>
</evidence>
<dbReference type="Gene3D" id="3.40.50.720">
    <property type="entry name" value="NAD(P)-binding Rossmann-like Domain"/>
    <property type="match status" value="1"/>
</dbReference>
<dbReference type="PROSITE" id="PS00455">
    <property type="entry name" value="AMP_BINDING"/>
    <property type="match status" value="1"/>
</dbReference>
<dbReference type="EMBL" id="KE651166">
    <property type="protein sequence ID" value="EEB07066.1"/>
    <property type="molecule type" value="Genomic_DNA"/>
</dbReference>
<dbReference type="eggNOG" id="KOG1178">
    <property type="taxonomic scope" value="Eukaryota"/>
</dbReference>
<dbReference type="InterPro" id="IPR051414">
    <property type="entry name" value="Adenylate-forming_Reductase"/>
</dbReference>
<name>B6K1N5_SCHJY</name>
<dbReference type="STRING" id="402676.B6K1N5"/>
<keyword evidence="2" id="KW-0597">Phosphoprotein</keyword>
<sequence length="963" mass="106949">MTIDNKNLNLVETFLQKVSASPDFPFLNVYGEKGIEKQVTFAEMHLRVKTLANFYNKMKFGNPIAIFMRQEVDFLCSMLAAWATGRTCVIMNSLWNEDVVKTLSERLSFVDCVYNELQPTSAFANLKLHNLGEVDNDLSAPAITGSNPPAISLINHSSGSTGVPKSMPFRMERYCLGPDYGMGRETMNYVTALLLANSFALTTYAWVSSIYSECGKMLLPKKNLVQCDSEAELISWNTYYALKNGAERLVLTPNLLLLTLQRLPSDDITFPFCKYVVVGGEPTPRALFPLTKKHIPSARVYPQYGSTETGLISFSAADMNKEDDSAEIVYIPGANVKKLMLVDENNVPVEEKPGNEGFPCVYSDVLSEPYVGDDPLTIKARNEVFVTVNGIPAVLFSDLAVWTQVGDKMGIVIKGRVGRRVKINGVYYDLGYFDDLASGIDGVEKAMSFLRNGCLYLCFTSSENASESYVVQELNRRLGNIAFFSLALKLDKLPYNSNAKVDMKRLEAILNEHLLKEEEKLPTVPSSDIVASSLSKIVSKVLALPQLEGKDFGFRTYGLDSIRAVLVGKLLEKECGVNVPAPLLLDGKASPTQVSQSLSYQVPLSDFVDEQLKNRCLPKLLIPQKICLAENYTLVTGANGFFGRRLLEHLLEDKQNVVCVLRNSPNLASRIKEIEHMASDFKTSVIVWAGDVTQVRLGLTEKQYDWVSKNVRHVVHSAAGVHWTKGYEELYQSNVEATIHVLNLCSSGPKKLTFISGGGQEYLANVTTINPGTTSGYALSKHVAEECCRAASKAGIPVCVYRPGLIVDEGGLITDRDFFWRFLQSCINSKQWPIKDGHPLTFHIVTTKELSDDVMHKLPDTEFSLFNAYHSVNGDELRTICERVSQKKIINVPLEDWLHFVKASITKSGTIHPLFPLQDILESTLLYGEMVSAQPNSVKDSALPTTLISIQKTVEQLLSREDL</sequence>
<reference evidence="4 5" key="1">
    <citation type="journal article" date="2011" name="Science">
        <title>Comparative functional genomics of the fission yeasts.</title>
        <authorList>
            <person name="Rhind N."/>
            <person name="Chen Z."/>
            <person name="Yassour M."/>
            <person name="Thompson D.A."/>
            <person name="Haas B.J."/>
            <person name="Habib N."/>
            <person name="Wapinski I."/>
            <person name="Roy S."/>
            <person name="Lin M.F."/>
            <person name="Heiman D.I."/>
            <person name="Young S.K."/>
            <person name="Furuya K."/>
            <person name="Guo Y."/>
            <person name="Pidoux A."/>
            <person name="Chen H.M."/>
            <person name="Robbertse B."/>
            <person name="Goldberg J.M."/>
            <person name="Aoki K."/>
            <person name="Bayne E.H."/>
            <person name="Berlin A.M."/>
            <person name="Desjardins C.A."/>
            <person name="Dobbs E."/>
            <person name="Dukaj L."/>
            <person name="Fan L."/>
            <person name="FitzGerald M.G."/>
            <person name="French C."/>
            <person name="Gujja S."/>
            <person name="Hansen K."/>
            <person name="Keifenheim D."/>
            <person name="Levin J.Z."/>
            <person name="Mosher R.A."/>
            <person name="Mueller C.A."/>
            <person name="Pfiffner J."/>
            <person name="Priest M."/>
            <person name="Russ C."/>
            <person name="Smialowska A."/>
            <person name="Swoboda P."/>
            <person name="Sykes S.M."/>
            <person name="Vaughn M."/>
            <person name="Vengrova S."/>
            <person name="Yoder R."/>
            <person name="Zeng Q."/>
            <person name="Allshire R."/>
            <person name="Baulcombe D."/>
            <person name="Birren B.W."/>
            <person name="Brown W."/>
            <person name="Ekwall K."/>
            <person name="Kellis M."/>
            <person name="Leatherwood J."/>
            <person name="Levin H."/>
            <person name="Margalit H."/>
            <person name="Martienssen R."/>
            <person name="Nieduszynski C.A."/>
            <person name="Spatafora J.W."/>
            <person name="Friedman N."/>
            <person name="Dalgaard J.Z."/>
            <person name="Baumann P."/>
            <person name="Niki H."/>
            <person name="Regev A."/>
            <person name="Nusbaum C."/>
        </authorList>
    </citation>
    <scope>NUCLEOTIDE SEQUENCE [LARGE SCALE GENOMIC DNA]</scope>
    <source>
        <strain evidence="5">yFS275 / FY16936</strain>
    </source>
</reference>
<proteinExistence type="predicted"/>
<dbReference type="PANTHER" id="PTHR43439:SF2">
    <property type="entry name" value="ENZYME, PUTATIVE (JCVI)-RELATED"/>
    <property type="match status" value="1"/>
</dbReference>
<dbReference type="SUPFAM" id="SSF56801">
    <property type="entry name" value="Acetyl-CoA synthetase-like"/>
    <property type="match status" value="1"/>
</dbReference>
<dbReference type="OMA" id="VAPYSSH"/>
<dbReference type="Proteomes" id="UP000001744">
    <property type="component" value="Unassembled WGS sequence"/>
</dbReference>
<dbReference type="InterPro" id="IPR000873">
    <property type="entry name" value="AMP-dep_synth/lig_dom"/>
</dbReference>
<dbReference type="InterPro" id="IPR036291">
    <property type="entry name" value="NAD(P)-bd_dom_sf"/>
</dbReference>
<protein>
    <recommendedName>
        <fullName evidence="3">Carrier domain-containing protein</fullName>
    </recommendedName>
</protein>
<dbReference type="InterPro" id="IPR036736">
    <property type="entry name" value="ACP-like_sf"/>
</dbReference>
<dbReference type="PROSITE" id="PS00012">
    <property type="entry name" value="PHOSPHOPANTETHEINE"/>
    <property type="match status" value="1"/>
</dbReference>
<accession>B6K1N5</accession>
<dbReference type="HOGENOM" id="CLU_012570_0_0_1"/>
<dbReference type="InterPro" id="IPR042099">
    <property type="entry name" value="ANL_N_sf"/>
</dbReference>
<dbReference type="InterPro" id="IPR013120">
    <property type="entry name" value="FAR_NAD-bd"/>
</dbReference>
<gene>
    <name evidence="4" type="ORF">SJAG_02146</name>
</gene>
<dbReference type="AlphaFoldDB" id="B6K1N5"/>
<dbReference type="PANTHER" id="PTHR43439">
    <property type="entry name" value="PHENYLACETATE-COENZYME A LIGASE"/>
    <property type="match status" value="1"/>
</dbReference>
<dbReference type="GO" id="GO:0016405">
    <property type="term" value="F:CoA-ligase activity"/>
    <property type="evidence" value="ECO:0000318"/>
    <property type="project" value="GO_Central"/>
</dbReference>
<dbReference type="InterPro" id="IPR009081">
    <property type="entry name" value="PP-bd_ACP"/>
</dbReference>
<dbReference type="Pfam" id="PF00550">
    <property type="entry name" value="PP-binding"/>
    <property type="match status" value="1"/>
</dbReference>
<dbReference type="JaponicusDB" id="SJAG_02146"/>
<evidence type="ECO:0000256" key="1">
    <source>
        <dbReference type="ARBA" id="ARBA00022450"/>
    </source>
</evidence>
<dbReference type="VEuPathDB" id="FungiDB:SJAG_02146"/>
<dbReference type="Gene3D" id="3.40.50.12780">
    <property type="entry name" value="N-terminal domain of ligase-like"/>
    <property type="match status" value="1"/>
</dbReference>
<keyword evidence="5" id="KW-1185">Reference proteome</keyword>
<dbReference type="SUPFAM" id="SSF47336">
    <property type="entry name" value="ACP-like"/>
    <property type="match status" value="1"/>
</dbReference>
<feature type="domain" description="Carrier" evidence="3">
    <location>
        <begin position="525"/>
        <end position="602"/>
    </location>
</feature>
<evidence type="ECO:0000256" key="2">
    <source>
        <dbReference type="ARBA" id="ARBA00022553"/>
    </source>
</evidence>
<dbReference type="PROSITE" id="PS50075">
    <property type="entry name" value="CARRIER"/>
    <property type="match status" value="1"/>
</dbReference>
<evidence type="ECO:0000313" key="5">
    <source>
        <dbReference type="Proteomes" id="UP000001744"/>
    </source>
</evidence>
<dbReference type="OrthoDB" id="416786at2759"/>
<evidence type="ECO:0000313" key="4">
    <source>
        <dbReference type="EMBL" id="EEB07066.1"/>
    </source>
</evidence>
<dbReference type="GeneID" id="7052075"/>
<organism evidence="4 5">
    <name type="scientific">Schizosaccharomyces japonicus (strain yFS275 / FY16936)</name>
    <name type="common">Fission yeast</name>
    <dbReference type="NCBI Taxonomy" id="402676"/>
    <lineage>
        <taxon>Eukaryota</taxon>
        <taxon>Fungi</taxon>
        <taxon>Dikarya</taxon>
        <taxon>Ascomycota</taxon>
        <taxon>Taphrinomycotina</taxon>
        <taxon>Schizosaccharomycetes</taxon>
        <taxon>Schizosaccharomycetales</taxon>
        <taxon>Schizosaccharomycetaceae</taxon>
        <taxon>Schizosaccharomyces</taxon>
    </lineage>
</organism>
<dbReference type="InterPro" id="IPR006162">
    <property type="entry name" value="Ppantetheine_attach_site"/>
</dbReference>
<dbReference type="SUPFAM" id="SSF51735">
    <property type="entry name" value="NAD(P)-binding Rossmann-fold domains"/>
    <property type="match status" value="1"/>
</dbReference>
<dbReference type="Pfam" id="PF00501">
    <property type="entry name" value="AMP-binding"/>
    <property type="match status" value="1"/>
</dbReference>
<dbReference type="Pfam" id="PF07993">
    <property type="entry name" value="NAD_binding_4"/>
    <property type="match status" value="1"/>
</dbReference>
<dbReference type="InterPro" id="IPR020845">
    <property type="entry name" value="AMP-binding_CS"/>
</dbReference>
<keyword evidence="1" id="KW-0596">Phosphopantetheine</keyword>